<name>A0A498K4E5_MALDO</name>
<organism evidence="1 2">
    <name type="scientific">Malus domestica</name>
    <name type="common">Apple</name>
    <name type="synonym">Pyrus malus</name>
    <dbReference type="NCBI Taxonomy" id="3750"/>
    <lineage>
        <taxon>Eukaryota</taxon>
        <taxon>Viridiplantae</taxon>
        <taxon>Streptophyta</taxon>
        <taxon>Embryophyta</taxon>
        <taxon>Tracheophyta</taxon>
        <taxon>Spermatophyta</taxon>
        <taxon>Magnoliopsida</taxon>
        <taxon>eudicotyledons</taxon>
        <taxon>Gunneridae</taxon>
        <taxon>Pentapetalae</taxon>
        <taxon>rosids</taxon>
        <taxon>fabids</taxon>
        <taxon>Rosales</taxon>
        <taxon>Rosaceae</taxon>
        <taxon>Amygdaloideae</taxon>
        <taxon>Maleae</taxon>
        <taxon>Malus</taxon>
    </lineage>
</organism>
<sequence length="127" mass="14671">MENQSLNSIFKSGVFTKIIEIVNILNSTPPPNLRWRHHYEHLGPTLVKIYPSVEVAPKLDLKQLPTHLRYAFLGASESLPMIIASKLTSLEEEKFLRVFREYKTTLGWIIADIKGIRPTLCMHRILF</sequence>
<gene>
    <name evidence="1" type="ORF">DVH24_003781</name>
</gene>
<accession>A0A498K4E5</accession>
<proteinExistence type="predicted"/>
<reference evidence="1 2" key="1">
    <citation type="submission" date="2018-10" db="EMBL/GenBank/DDBJ databases">
        <title>A high-quality apple genome assembly.</title>
        <authorList>
            <person name="Hu J."/>
        </authorList>
    </citation>
    <scope>NUCLEOTIDE SEQUENCE [LARGE SCALE GENOMIC DNA]</scope>
    <source>
        <strain evidence="2">cv. HFTH1</strain>
        <tissue evidence="1">Young leaf</tissue>
    </source>
</reference>
<dbReference type="Proteomes" id="UP000290289">
    <property type="component" value="Chromosome 3"/>
</dbReference>
<evidence type="ECO:0000313" key="1">
    <source>
        <dbReference type="EMBL" id="RXI03129.1"/>
    </source>
</evidence>
<protein>
    <submittedName>
        <fullName evidence="1">Uncharacterized protein</fullName>
    </submittedName>
</protein>
<keyword evidence="2" id="KW-1185">Reference proteome</keyword>
<evidence type="ECO:0000313" key="2">
    <source>
        <dbReference type="Proteomes" id="UP000290289"/>
    </source>
</evidence>
<dbReference type="AlphaFoldDB" id="A0A498K4E5"/>
<comment type="caution">
    <text evidence="1">The sequence shown here is derived from an EMBL/GenBank/DDBJ whole genome shotgun (WGS) entry which is preliminary data.</text>
</comment>
<dbReference type="EMBL" id="RDQH01000329">
    <property type="protein sequence ID" value="RXI03129.1"/>
    <property type="molecule type" value="Genomic_DNA"/>
</dbReference>